<comment type="caution">
    <text evidence="3">The sequence shown here is derived from an EMBL/GenBank/DDBJ whole genome shotgun (WGS) entry which is preliminary data.</text>
</comment>
<feature type="domain" description="2EXR" evidence="2">
    <location>
        <begin position="14"/>
        <end position="128"/>
    </location>
</feature>
<dbReference type="PANTHER" id="PTHR35910">
    <property type="entry name" value="2EXR DOMAIN-CONTAINING PROTEIN"/>
    <property type="match status" value="1"/>
</dbReference>
<organism evidence="3 4">
    <name type="scientific">Apiospora marii</name>
    <dbReference type="NCBI Taxonomy" id="335849"/>
    <lineage>
        <taxon>Eukaryota</taxon>
        <taxon>Fungi</taxon>
        <taxon>Dikarya</taxon>
        <taxon>Ascomycota</taxon>
        <taxon>Pezizomycotina</taxon>
        <taxon>Sordariomycetes</taxon>
        <taxon>Xylariomycetidae</taxon>
        <taxon>Amphisphaeriales</taxon>
        <taxon>Apiosporaceae</taxon>
        <taxon>Apiospora</taxon>
    </lineage>
</organism>
<evidence type="ECO:0000256" key="1">
    <source>
        <dbReference type="SAM" id="MobiDB-lite"/>
    </source>
</evidence>
<dbReference type="EMBL" id="JAQQWI010000005">
    <property type="protein sequence ID" value="KAK8035731.1"/>
    <property type="molecule type" value="Genomic_DNA"/>
</dbReference>
<dbReference type="PANTHER" id="PTHR35910:SF6">
    <property type="entry name" value="2EXR DOMAIN-CONTAINING PROTEIN"/>
    <property type="match status" value="1"/>
</dbReference>
<sequence>MSHLDSPSSHLDGFPKFACLPGEIRQEIWRQALPRNRLIMVDFRPSQNGDQGPPSTEKNELGKETSGSAYRPVVPGAHLYSSLLGVNRESRSEALRIYRVLIPCLVWAGKTTTTKEAVLYFSPERDFLHLHNTSQGSVRETLVDFFYDLKAYDPHGVGIRNLAVDYRTLDAWDRFLRPPEIEPPSARAAYLETLAQLQRVFCLSLTDLDRAHQVAFGPVRCFEIRALRPFMALLEEQTDDVVHQWHGPRGPVDEGQRRELRTAIRSIRVQFAAQWSQVLAKGGVDLPSRAQQQQRPLLELWAVRDWDAWDGGDRLSTNAHESEDWQGELAWVLPSSSDDHDDRREPTRRSPVEVEAAFGFWLSSAGAGEGAGSGLPELGLLTF</sequence>
<dbReference type="InterPro" id="IPR045518">
    <property type="entry name" value="2EXR"/>
</dbReference>
<accession>A0ABR1SN13</accession>
<dbReference type="Pfam" id="PF20150">
    <property type="entry name" value="2EXR"/>
    <property type="match status" value="1"/>
</dbReference>
<evidence type="ECO:0000313" key="3">
    <source>
        <dbReference type="EMBL" id="KAK8035731.1"/>
    </source>
</evidence>
<gene>
    <name evidence="3" type="ORF">PG991_001804</name>
</gene>
<feature type="compositionally biased region" description="Polar residues" evidence="1">
    <location>
        <begin position="45"/>
        <end position="56"/>
    </location>
</feature>
<dbReference type="Proteomes" id="UP001396898">
    <property type="component" value="Unassembled WGS sequence"/>
</dbReference>
<feature type="region of interest" description="Disordered" evidence="1">
    <location>
        <begin position="43"/>
        <end position="70"/>
    </location>
</feature>
<proteinExistence type="predicted"/>
<name>A0ABR1SN13_9PEZI</name>
<protein>
    <recommendedName>
        <fullName evidence="2">2EXR domain-containing protein</fullName>
    </recommendedName>
</protein>
<reference evidence="3 4" key="1">
    <citation type="submission" date="2023-01" db="EMBL/GenBank/DDBJ databases">
        <title>Analysis of 21 Apiospora genomes using comparative genomics revels a genus with tremendous synthesis potential of carbohydrate active enzymes and secondary metabolites.</title>
        <authorList>
            <person name="Sorensen T."/>
        </authorList>
    </citation>
    <scope>NUCLEOTIDE SEQUENCE [LARGE SCALE GENOMIC DNA]</scope>
    <source>
        <strain evidence="3 4">CBS 20057</strain>
    </source>
</reference>
<evidence type="ECO:0000259" key="2">
    <source>
        <dbReference type="Pfam" id="PF20150"/>
    </source>
</evidence>
<evidence type="ECO:0000313" key="4">
    <source>
        <dbReference type="Proteomes" id="UP001396898"/>
    </source>
</evidence>
<keyword evidence="4" id="KW-1185">Reference proteome</keyword>